<feature type="compositionally biased region" description="Basic and acidic residues" evidence="1">
    <location>
        <begin position="72"/>
        <end position="93"/>
    </location>
</feature>
<dbReference type="AlphaFoldDB" id="A0A0K3CGL4"/>
<dbReference type="SUPFAM" id="SSF118359">
    <property type="entry name" value="Expressed protein At2g23090/F21P24.15"/>
    <property type="match status" value="1"/>
</dbReference>
<sequence length="148" mass="16731">MSSSSHFVVQGESRGVRSTNEWRSEASDRLYEKRQDEFSPSAALPTPPLPPRSHFLPGHLTRRHSRLRACEAREGNGAKAQQKRERNAKDAKKGPTSQLANNKAAMNLKCKICMQLFMNTSRVSPQLKEHAENKHSKDIKDCFPDFQG</sequence>
<dbReference type="Gene3D" id="4.10.1050.10">
    <property type="entry name" value="At2g23090-like"/>
    <property type="match status" value="1"/>
</dbReference>
<dbReference type="Pfam" id="PF12907">
    <property type="entry name" value="zf-met2"/>
    <property type="match status" value="1"/>
</dbReference>
<evidence type="ECO:0000259" key="2">
    <source>
        <dbReference type="Pfam" id="PF04419"/>
    </source>
</evidence>
<accession>A0A0K3CGL4</accession>
<dbReference type="PANTHER" id="PTHR33788">
    <property type="entry name" value="OS07G0114300 PROTEIN"/>
    <property type="match status" value="1"/>
</dbReference>
<evidence type="ECO:0000313" key="5">
    <source>
        <dbReference type="Proteomes" id="UP000199069"/>
    </source>
</evidence>
<name>A0A0K3CGL4_RHOTO</name>
<feature type="compositionally biased region" description="Basic and acidic residues" evidence="1">
    <location>
        <begin position="20"/>
        <end position="37"/>
    </location>
</feature>
<evidence type="ECO:0000313" key="4">
    <source>
        <dbReference type="EMBL" id="CTR06286.1"/>
    </source>
</evidence>
<dbReference type="InterPro" id="IPR039713">
    <property type="entry name" value="At2g23090-like"/>
</dbReference>
<keyword evidence="5" id="KW-1185">Reference proteome</keyword>
<proteinExistence type="predicted"/>
<dbReference type="EMBL" id="CWKI01000003">
    <property type="protein sequence ID" value="CTR06286.1"/>
    <property type="molecule type" value="Genomic_DNA"/>
</dbReference>
<feature type="region of interest" description="Disordered" evidence="1">
    <location>
        <begin position="128"/>
        <end position="148"/>
    </location>
</feature>
<evidence type="ECO:0000256" key="1">
    <source>
        <dbReference type="SAM" id="MobiDB-lite"/>
    </source>
</evidence>
<gene>
    <name evidence="4" type="primary">FGENESH: predicted gene_3.598</name>
    <name evidence="4" type="ORF">BN2166_0021470</name>
</gene>
<dbReference type="InterPro" id="IPR039438">
    <property type="entry name" value="At2g23090-like_Znf"/>
</dbReference>
<dbReference type="PANTHER" id="PTHR33788:SF1">
    <property type="entry name" value="ZINC-BINDING PROTEIN"/>
    <property type="match status" value="1"/>
</dbReference>
<dbReference type="InterPro" id="IPR026939">
    <property type="entry name" value="ZNF706/At2g23090_sf"/>
</dbReference>
<dbReference type="InterPro" id="IPR007513">
    <property type="entry name" value="SERF-like_N"/>
</dbReference>
<feature type="region of interest" description="Disordered" evidence="1">
    <location>
        <begin position="1"/>
        <end position="58"/>
    </location>
</feature>
<dbReference type="Proteomes" id="UP000199069">
    <property type="component" value="Unassembled WGS sequence"/>
</dbReference>
<feature type="domain" description="Small EDRK-rich factor-like N-terminal" evidence="2">
    <location>
        <begin position="75"/>
        <end position="107"/>
    </location>
</feature>
<organism evidence="4 5">
    <name type="scientific">Rhodotorula toruloides</name>
    <name type="common">Yeast</name>
    <name type="synonym">Rhodosporidium toruloides</name>
    <dbReference type="NCBI Taxonomy" id="5286"/>
    <lineage>
        <taxon>Eukaryota</taxon>
        <taxon>Fungi</taxon>
        <taxon>Dikarya</taxon>
        <taxon>Basidiomycota</taxon>
        <taxon>Pucciniomycotina</taxon>
        <taxon>Microbotryomycetes</taxon>
        <taxon>Sporidiobolales</taxon>
        <taxon>Sporidiobolaceae</taxon>
        <taxon>Rhodotorula</taxon>
    </lineage>
</organism>
<evidence type="ECO:0000259" key="3">
    <source>
        <dbReference type="Pfam" id="PF12907"/>
    </source>
</evidence>
<reference evidence="4 5" key="1">
    <citation type="submission" date="2015-07" db="EMBL/GenBank/DDBJ databases">
        <authorList>
            <person name="Cajimat M.N.B."/>
            <person name="Milazzo M.L."/>
            <person name="Fulhorst C.F."/>
        </authorList>
    </citation>
    <scope>NUCLEOTIDE SEQUENCE [LARGE SCALE GENOMIC DNA]</scope>
    <source>
        <strain evidence="4">Single colony</strain>
    </source>
</reference>
<protein>
    <submittedName>
        <fullName evidence="4">Uncharacterized protein</fullName>
    </submittedName>
</protein>
<dbReference type="Pfam" id="PF04419">
    <property type="entry name" value="SERF-like_N"/>
    <property type="match status" value="1"/>
</dbReference>
<feature type="region of interest" description="Disordered" evidence="1">
    <location>
        <begin position="72"/>
        <end position="102"/>
    </location>
</feature>
<feature type="domain" description="At2g23090-like zinc-binding" evidence="3">
    <location>
        <begin position="109"/>
        <end position="145"/>
    </location>
</feature>